<sequence length="113" mass="12350">MRPCACLMHLPTCRRSAIRARATNCAVGQRPGSWTHGGVVYLSHQTHSASGGVADMPFAMWPLAIFHSTRLDTRYVRLGAYKTFCLGCSRSTKPQTGAMMANSTSLPPYYPSI</sequence>
<proteinExistence type="predicted"/>
<evidence type="ECO:0000313" key="2">
    <source>
        <dbReference type="Proteomes" id="UP000699462"/>
    </source>
</evidence>
<comment type="caution">
    <text evidence="1">The sequence shown here is derived from an EMBL/GenBank/DDBJ whole genome shotgun (WGS) entry which is preliminary data.</text>
</comment>
<protein>
    <submittedName>
        <fullName evidence="1">Uncharacterized protein</fullName>
    </submittedName>
</protein>
<dbReference type="EMBL" id="JTDF01001584">
    <property type="protein sequence ID" value="KAF8569805.1"/>
    <property type="molecule type" value="Genomic_DNA"/>
</dbReference>
<name>A0A8T0DPB5_9TREM</name>
<dbReference type="Proteomes" id="UP000699462">
    <property type="component" value="Unassembled WGS sequence"/>
</dbReference>
<dbReference type="AlphaFoldDB" id="A0A8T0DPB5"/>
<organism evidence="1 2">
    <name type="scientific">Paragonimus westermani</name>
    <dbReference type="NCBI Taxonomy" id="34504"/>
    <lineage>
        <taxon>Eukaryota</taxon>
        <taxon>Metazoa</taxon>
        <taxon>Spiralia</taxon>
        <taxon>Lophotrochozoa</taxon>
        <taxon>Platyhelminthes</taxon>
        <taxon>Trematoda</taxon>
        <taxon>Digenea</taxon>
        <taxon>Plagiorchiida</taxon>
        <taxon>Troglotremata</taxon>
        <taxon>Troglotrematidae</taxon>
        <taxon>Paragonimus</taxon>
    </lineage>
</organism>
<evidence type="ECO:0000313" key="1">
    <source>
        <dbReference type="EMBL" id="KAF8569805.1"/>
    </source>
</evidence>
<accession>A0A8T0DPB5</accession>
<reference evidence="1 2" key="1">
    <citation type="submission" date="2019-07" db="EMBL/GenBank/DDBJ databases">
        <title>Annotation for the trematode Paragonimus westermani.</title>
        <authorList>
            <person name="Choi Y.-J."/>
        </authorList>
    </citation>
    <scope>NUCLEOTIDE SEQUENCE [LARGE SCALE GENOMIC DNA]</scope>
    <source>
        <strain evidence="1">180907_Pwestermani</strain>
    </source>
</reference>
<gene>
    <name evidence="1" type="ORF">P879_04562</name>
</gene>
<keyword evidence="2" id="KW-1185">Reference proteome</keyword>